<protein>
    <submittedName>
        <fullName evidence="1">Uncharacterized protein</fullName>
    </submittedName>
</protein>
<evidence type="ECO:0000313" key="1">
    <source>
        <dbReference type="EMBL" id="GAA4851059.1"/>
    </source>
</evidence>
<sequence>MTEIQKHQQLMEKLTSKMITKSMRTNTSWAQQLSEQEYPFIHKMKTPPTTQLHTEVTVRIPTGERTKFGKEKPQRRRFDLVGLVKPFYSAWGNELFTVGFEVKVSKSDLLQDEKYLDYLGYTDFFFFAVPTELVSETEQKISQTPIIQADYIGIYDVNQAAFVRLAERQELSPDNTEKLFRQLLFAHL</sequence>
<keyword evidence="2" id="KW-1185">Reference proteome</keyword>
<reference evidence="2" key="1">
    <citation type="journal article" date="2019" name="Int. J. Syst. Evol. Microbiol.">
        <title>The Global Catalogue of Microorganisms (GCM) 10K type strain sequencing project: providing services to taxonomists for standard genome sequencing and annotation.</title>
        <authorList>
            <consortium name="The Broad Institute Genomics Platform"/>
            <consortium name="The Broad Institute Genome Sequencing Center for Infectious Disease"/>
            <person name="Wu L."/>
            <person name="Ma J."/>
        </authorList>
    </citation>
    <scope>NUCLEOTIDE SEQUENCE [LARGE SCALE GENOMIC DNA]</scope>
    <source>
        <strain evidence="2">JCM 18326</strain>
    </source>
</reference>
<proteinExistence type="predicted"/>
<name>A0ABP9DKY0_9BACT</name>
<evidence type="ECO:0000313" key="2">
    <source>
        <dbReference type="Proteomes" id="UP001500298"/>
    </source>
</evidence>
<dbReference type="Proteomes" id="UP001500298">
    <property type="component" value="Unassembled WGS sequence"/>
</dbReference>
<gene>
    <name evidence="1" type="ORF">GCM10023331_39690</name>
</gene>
<dbReference type="EMBL" id="BAABJX010000065">
    <property type="protein sequence ID" value="GAA4851059.1"/>
    <property type="molecule type" value="Genomic_DNA"/>
</dbReference>
<accession>A0ABP9DKY0</accession>
<organism evidence="1 2">
    <name type="scientific">Algivirga pacifica</name>
    <dbReference type="NCBI Taxonomy" id="1162670"/>
    <lineage>
        <taxon>Bacteria</taxon>
        <taxon>Pseudomonadati</taxon>
        <taxon>Bacteroidota</taxon>
        <taxon>Cytophagia</taxon>
        <taxon>Cytophagales</taxon>
        <taxon>Flammeovirgaceae</taxon>
        <taxon>Algivirga</taxon>
    </lineage>
</organism>
<comment type="caution">
    <text evidence="1">The sequence shown here is derived from an EMBL/GenBank/DDBJ whole genome shotgun (WGS) entry which is preliminary data.</text>
</comment>